<accession>A0A9X4KJI5</accession>
<dbReference type="EMBL" id="JAPDHZ010000002">
    <property type="protein sequence ID" value="MDG0790965.1"/>
    <property type="molecule type" value="Genomic_DNA"/>
</dbReference>
<sequence length="165" mass="18302">MSRYSTKPLSERLGLRPYQRLYFEGASLIYLNSLGPSPAGIRFLDSPEGPIDFIHLFVKTQADLDMRVPLLTKHLSPRGMLWVSWPKACAMPHTDIGDEAVAKIGMACGLSGVKDCEIDETWTGRKFVFRKKGRPRSTGFAVVPHAMAVGWPDRRESLLASAGAR</sequence>
<gene>
    <name evidence="1" type="ORF">OMP38_08860</name>
</gene>
<dbReference type="Proteomes" id="UP001153387">
    <property type="component" value="Unassembled WGS sequence"/>
</dbReference>
<evidence type="ECO:0000313" key="2">
    <source>
        <dbReference type="Proteomes" id="UP001153387"/>
    </source>
</evidence>
<organism evidence="1 2">
    <name type="scientific">Cohnella ginsengisoli</name>
    <dbReference type="NCBI Taxonomy" id="425004"/>
    <lineage>
        <taxon>Bacteria</taxon>
        <taxon>Bacillati</taxon>
        <taxon>Bacillota</taxon>
        <taxon>Bacilli</taxon>
        <taxon>Bacillales</taxon>
        <taxon>Paenibacillaceae</taxon>
        <taxon>Cohnella</taxon>
    </lineage>
</organism>
<dbReference type="RefSeq" id="WP_277564752.1">
    <property type="nucleotide sequence ID" value="NZ_JAPDHZ010000002.1"/>
</dbReference>
<keyword evidence="2" id="KW-1185">Reference proteome</keyword>
<proteinExistence type="predicted"/>
<evidence type="ECO:0008006" key="3">
    <source>
        <dbReference type="Google" id="ProtNLM"/>
    </source>
</evidence>
<dbReference type="AlphaFoldDB" id="A0A9X4KJI5"/>
<protein>
    <recommendedName>
        <fullName evidence="3">DUF3052 domain-containing protein</fullName>
    </recommendedName>
</protein>
<name>A0A9X4KJI5_9BACL</name>
<comment type="caution">
    <text evidence="1">The sequence shown here is derived from an EMBL/GenBank/DDBJ whole genome shotgun (WGS) entry which is preliminary data.</text>
</comment>
<evidence type="ECO:0000313" key="1">
    <source>
        <dbReference type="EMBL" id="MDG0790965.1"/>
    </source>
</evidence>
<reference evidence="1 2" key="1">
    <citation type="submission" date="2022-10" db="EMBL/GenBank/DDBJ databases">
        <title>Comparative genomic analysis of Cohnella hashimotonis sp. nov., isolated from the International Space Station.</title>
        <authorList>
            <person name="Simpson A."/>
            <person name="Venkateswaran K."/>
        </authorList>
    </citation>
    <scope>NUCLEOTIDE SEQUENCE [LARGE SCALE GENOMIC DNA]</scope>
    <source>
        <strain evidence="1 2">DSM 18997</strain>
    </source>
</reference>